<dbReference type="InterPro" id="IPR014312">
    <property type="entry name" value="Succ_DH_anchor"/>
</dbReference>
<keyword evidence="11" id="KW-0249">Electron transport</keyword>
<dbReference type="OrthoDB" id="67843at2"/>
<dbReference type="GO" id="GO:0006099">
    <property type="term" value="P:tricarboxylic acid cycle"/>
    <property type="evidence" value="ECO:0007669"/>
    <property type="project" value="UniProtKB-UniPathway"/>
</dbReference>
<evidence type="ECO:0000256" key="9">
    <source>
        <dbReference type="ARBA" id="ARBA00022692"/>
    </source>
</evidence>
<dbReference type="AlphaFoldDB" id="A0A0D8FRM8"/>
<proteinExistence type="predicted"/>
<comment type="cofactor">
    <cofactor evidence="1">
        <name>heme</name>
        <dbReference type="ChEBI" id="CHEBI:30413"/>
    </cofactor>
</comment>
<keyword evidence="10" id="KW-0479">Metal-binding</keyword>
<dbReference type="InterPro" id="IPR000701">
    <property type="entry name" value="SuccDH_FuR_B_TM-su"/>
</dbReference>
<keyword evidence="8" id="KW-0349">Heme</keyword>
<dbReference type="NCBIfam" id="TIGR02968">
    <property type="entry name" value="succ_dehyd_anc"/>
    <property type="match status" value="1"/>
</dbReference>
<comment type="subcellular location">
    <subcellularLocation>
        <location evidence="3">Membrane</location>
        <topology evidence="3">Multi-pass membrane protein</topology>
    </subcellularLocation>
</comment>
<evidence type="ECO:0000256" key="2">
    <source>
        <dbReference type="ARBA" id="ARBA00004050"/>
    </source>
</evidence>
<comment type="function">
    <text evidence="2">Membrane-anchoring subunit of succinate dehydrogenase (SDH).</text>
</comment>
<accession>A0A0D8FRM8</accession>
<evidence type="ECO:0000256" key="10">
    <source>
        <dbReference type="ARBA" id="ARBA00022723"/>
    </source>
</evidence>
<evidence type="ECO:0000256" key="11">
    <source>
        <dbReference type="ARBA" id="ARBA00022982"/>
    </source>
</evidence>
<evidence type="ECO:0000256" key="6">
    <source>
        <dbReference type="ARBA" id="ARBA00022448"/>
    </source>
</evidence>
<keyword evidence="12 15" id="KW-1133">Transmembrane helix</keyword>
<dbReference type="InterPro" id="IPR034804">
    <property type="entry name" value="SQR/QFR_C/D"/>
</dbReference>
<dbReference type="Proteomes" id="UP000032336">
    <property type="component" value="Unassembled WGS sequence"/>
</dbReference>
<comment type="pathway">
    <text evidence="4">Carbohydrate metabolism; tricarboxylic acid cycle.</text>
</comment>
<dbReference type="UniPathway" id="UPA00223"/>
<keyword evidence="17" id="KW-1185">Reference proteome</keyword>
<evidence type="ECO:0000256" key="13">
    <source>
        <dbReference type="ARBA" id="ARBA00023004"/>
    </source>
</evidence>
<keyword evidence="13" id="KW-0408">Iron</keyword>
<evidence type="ECO:0000256" key="7">
    <source>
        <dbReference type="ARBA" id="ARBA00022532"/>
    </source>
</evidence>
<dbReference type="STRING" id="1121877.FEAC_26470"/>
<protein>
    <recommendedName>
        <fullName evidence="5">Succinate dehydrogenase hydrophobic membrane anchor subunit</fullName>
    </recommendedName>
</protein>
<evidence type="ECO:0000256" key="12">
    <source>
        <dbReference type="ARBA" id="ARBA00022989"/>
    </source>
</evidence>
<reference evidence="16 17" key="1">
    <citation type="submission" date="2015-01" db="EMBL/GenBank/DDBJ databases">
        <title>Draft genome of the acidophilic iron oxidizer Ferrimicrobium acidiphilum strain T23.</title>
        <authorList>
            <person name="Poehlein A."/>
            <person name="Eisen S."/>
            <person name="Schloemann M."/>
            <person name="Johnson B.D."/>
            <person name="Daniel R."/>
            <person name="Muehling M."/>
        </authorList>
    </citation>
    <scope>NUCLEOTIDE SEQUENCE [LARGE SCALE GENOMIC DNA]</scope>
    <source>
        <strain evidence="16 17">T23</strain>
    </source>
</reference>
<evidence type="ECO:0000256" key="5">
    <source>
        <dbReference type="ARBA" id="ARBA00019425"/>
    </source>
</evidence>
<dbReference type="GeneID" id="78373653"/>
<keyword evidence="6" id="KW-0813">Transport</keyword>
<keyword evidence="7" id="KW-0816">Tricarboxylic acid cycle</keyword>
<sequence length="128" mass="14992">MAAALTRGQGRRQRSSRQNFETWAWFFMRITGIILFFLALIHMYIMHIENDVTHTTVSFVAKRWANPWWKLFDWWLLVLGLLHGGNGLRMIIDDYVKKPFKRTLTKALLYVVGSGLFLLGTITVLTFK</sequence>
<evidence type="ECO:0000313" key="17">
    <source>
        <dbReference type="Proteomes" id="UP000032336"/>
    </source>
</evidence>
<feature type="transmembrane region" description="Helical" evidence="15">
    <location>
        <begin position="20"/>
        <end position="45"/>
    </location>
</feature>
<keyword evidence="14 15" id="KW-0472">Membrane</keyword>
<dbReference type="GO" id="GO:0016020">
    <property type="term" value="C:membrane"/>
    <property type="evidence" value="ECO:0007669"/>
    <property type="project" value="UniProtKB-SubCell"/>
</dbReference>
<dbReference type="Pfam" id="PF01127">
    <property type="entry name" value="Sdh_cyt"/>
    <property type="match status" value="1"/>
</dbReference>
<dbReference type="EMBL" id="JXUW01000034">
    <property type="protein sequence ID" value="KJE75624.1"/>
    <property type="molecule type" value="Genomic_DNA"/>
</dbReference>
<dbReference type="GO" id="GO:0020037">
    <property type="term" value="F:heme binding"/>
    <property type="evidence" value="ECO:0007669"/>
    <property type="project" value="InterPro"/>
</dbReference>
<evidence type="ECO:0000256" key="15">
    <source>
        <dbReference type="SAM" id="Phobius"/>
    </source>
</evidence>
<gene>
    <name evidence="16" type="ORF">FEAC_26470</name>
</gene>
<organism evidence="16 17">
    <name type="scientific">Ferrimicrobium acidiphilum DSM 19497</name>
    <dbReference type="NCBI Taxonomy" id="1121877"/>
    <lineage>
        <taxon>Bacteria</taxon>
        <taxon>Bacillati</taxon>
        <taxon>Actinomycetota</taxon>
        <taxon>Acidimicrobiia</taxon>
        <taxon>Acidimicrobiales</taxon>
        <taxon>Acidimicrobiaceae</taxon>
        <taxon>Ferrimicrobium</taxon>
    </lineage>
</organism>
<evidence type="ECO:0000256" key="4">
    <source>
        <dbReference type="ARBA" id="ARBA00005163"/>
    </source>
</evidence>
<name>A0A0D8FRM8_9ACTN</name>
<evidence type="ECO:0000313" key="16">
    <source>
        <dbReference type="EMBL" id="KJE75624.1"/>
    </source>
</evidence>
<dbReference type="Gene3D" id="1.20.1300.10">
    <property type="entry name" value="Fumarate reductase/succinate dehydrogenase, transmembrane subunit"/>
    <property type="match status" value="1"/>
</dbReference>
<evidence type="ECO:0000256" key="8">
    <source>
        <dbReference type="ARBA" id="ARBA00022617"/>
    </source>
</evidence>
<evidence type="ECO:0000256" key="14">
    <source>
        <dbReference type="ARBA" id="ARBA00023136"/>
    </source>
</evidence>
<comment type="caution">
    <text evidence="16">The sequence shown here is derived from an EMBL/GenBank/DDBJ whole genome shotgun (WGS) entry which is preliminary data.</text>
</comment>
<evidence type="ECO:0000256" key="3">
    <source>
        <dbReference type="ARBA" id="ARBA00004141"/>
    </source>
</evidence>
<dbReference type="eggNOG" id="COG2142">
    <property type="taxonomic scope" value="Bacteria"/>
</dbReference>
<feature type="transmembrane region" description="Helical" evidence="15">
    <location>
        <begin position="74"/>
        <end position="92"/>
    </location>
</feature>
<feature type="transmembrane region" description="Helical" evidence="15">
    <location>
        <begin position="104"/>
        <end position="127"/>
    </location>
</feature>
<keyword evidence="9 15" id="KW-0812">Transmembrane</keyword>
<dbReference type="SUPFAM" id="SSF81343">
    <property type="entry name" value="Fumarate reductase respiratory complex transmembrane subunits"/>
    <property type="match status" value="1"/>
</dbReference>
<evidence type="ECO:0000256" key="1">
    <source>
        <dbReference type="ARBA" id="ARBA00001971"/>
    </source>
</evidence>
<dbReference type="GO" id="GO:0046872">
    <property type="term" value="F:metal ion binding"/>
    <property type="evidence" value="ECO:0007669"/>
    <property type="project" value="UniProtKB-KW"/>
</dbReference>
<dbReference type="RefSeq" id="WP_035390442.1">
    <property type="nucleotide sequence ID" value="NZ_JQKF01000025.1"/>
</dbReference>